<evidence type="ECO:0000259" key="2">
    <source>
        <dbReference type="Pfam" id="PF07007"/>
    </source>
</evidence>
<evidence type="ECO:0000313" key="3">
    <source>
        <dbReference type="EMBL" id="AGI67721.1"/>
    </source>
</evidence>
<dbReference type="Gene3D" id="1.20.1270.180">
    <property type="match status" value="1"/>
</dbReference>
<dbReference type="Pfam" id="PF07007">
    <property type="entry name" value="LprI"/>
    <property type="match status" value="1"/>
</dbReference>
<sequence length="174" mass="19359">MIRTLTLFLLFAPLSATAELQPTVAELMRYMDVTATCFDGAEDSAEAGACVGQGATVCMETETHGYTTVGMMFCTLAEYEAWDRLLNRDYGPMMDGMRRLDAEDAEFFPEFANRADALRDAQRAWIPLRDAQCALEYAMWGGGSMRQIAGASCLLDLTAKRTIYLRFLGEGMRE</sequence>
<dbReference type="Proteomes" id="UP000005307">
    <property type="component" value="Chromosome"/>
</dbReference>
<dbReference type="STRING" id="391626.OAN307_c20890"/>
<dbReference type="InterPro" id="IPR009739">
    <property type="entry name" value="LprI-like_N"/>
</dbReference>
<feature type="domain" description="Lysozyme inhibitor LprI-like N-terminal" evidence="2">
    <location>
        <begin position="58"/>
        <end position="165"/>
    </location>
</feature>
<dbReference type="RefSeq" id="WP_015499744.1">
    <property type="nucleotide sequence ID" value="NC_020911.1"/>
</dbReference>
<keyword evidence="4" id="KW-1185">Reference proteome</keyword>
<dbReference type="EMBL" id="CP003740">
    <property type="protein sequence ID" value="AGI67721.1"/>
    <property type="molecule type" value="Genomic_DNA"/>
</dbReference>
<dbReference type="OrthoDB" id="7340239at2"/>
<dbReference type="AlphaFoldDB" id="M9RBC9"/>
<feature type="signal peptide" evidence="1">
    <location>
        <begin position="1"/>
        <end position="18"/>
    </location>
</feature>
<dbReference type="HOGENOM" id="CLU_128596_0_0_5"/>
<name>M9RBC9_9RHOB</name>
<gene>
    <name evidence="3" type="ORF">OAN307_c20890</name>
</gene>
<keyword evidence="1" id="KW-0732">Signal</keyword>
<evidence type="ECO:0000256" key="1">
    <source>
        <dbReference type="SAM" id="SignalP"/>
    </source>
</evidence>
<feature type="chain" id="PRO_5004102038" evidence="1">
    <location>
        <begin position="19"/>
        <end position="174"/>
    </location>
</feature>
<accession>M9RBC9</accession>
<organism evidence="3 4">
    <name type="scientific">Octadecabacter antarcticus 307</name>
    <dbReference type="NCBI Taxonomy" id="391626"/>
    <lineage>
        <taxon>Bacteria</taxon>
        <taxon>Pseudomonadati</taxon>
        <taxon>Pseudomonadota</taxon>
        <taxon>Alphaproteobacteria</taxon>
        <taxon>Rhodobacterales</taxon>
        <taxon>Roseobacteraceae</taxon>
        <taxon>Octadecabacter</taxon>
    </lineage>
</organism>
<proteinExistence type="predicted"/>
<protein>
    <submittedName>
        <fullName evidence="3">Putative DUF1311 family protein</fullName>
    </submittedName>
</protein>
<dbReference type="eggNOG" id="COG3755">
    <property type="taxonomic scope" value="Bacteria"/>
</dbReference>
<reference evidence="3 4" key="1">
    <citation type="journal article" date="2013" name="PLoS ONE">
        <title>Poles Apart: Arctic and Antarctic Octadecabacter strains Share High Genome Plasticity and a New Type of Xanthorhodopsin.</title>
        <authorList>
            <person name="Vollmers J."/>
            <person name="Voget S."/>
            <person name="Dietrich S."/>
            <person name="Gollnow K."/>
            <person name="Smits M."/>
            <person name="Meyer K."/>
            <person name="Brinkhoff T."/>
            <person name="Simon M."/>
            <person name="Daniel R."/>
        </authorList>
    </citation>
    <scope>NUCLEOTIDE SEQUENCE [LARGE SCALE GENOMIC DNA]</scope>
    <source>
        <strain evidence="3 4">307</strain>
    </source>
</reference>
<dbReference type="KEGG" id="oat:OAN307_c20890"/>
<evidence type="ECO:0000313" key="4">
    <source>
        <dbReference type="Proteomes" id="UP000005307"/>
    </source>
</evidence>